<feature type="region of interest" description="Disordered" evidence="1">
    <location>
        <begin position="122"/>
        <end position="147"/>
    </location>
</feature>
<dbReference type="Proteomes" id="UP000439903">
    <property type="component" value="Unassembled WGS sequence"/>
</dbReference>
<gene>
    <name evidence="2" type="ORF">F8M41_011143</name>
</gene>
<feature type="compositionally biased region" description="Pro residues" evidence="1">
    <location>
        <begin position="16"/>
        <end position="25"/>
    </location>
</feature>
<protein>
    <submittedName>
        <fullName evidence="2">Uncharacterized protein</fullName>
    </submittedName>
</protein>
<dbReference type="AlphaFoldDB" id="A0A8H3X2G4"/>
<comment type="caution">
    <text evidence="2">The sequence shown here is derived from an EMBL/GenBank/DDBJ whole genome shotgun (WGS) entry which is preliminary data.</text>
</comment>
<evidence type="ECO:0000313" key="2">
    <source>
        <dbReference type="EMBL" id="KAF0387819.1"/>
    </source>
</evidence>
<reference evidence="2 3" key="1">
    <citation type="journal article" date="2019" name="Environ. Microbiol.">
        <title>At the nexus of three kingdoms: the genome of the mycorrhizal fungus Gigaspora margarita provides insights into plant, endobacterial and fungal interactions.</title>
        <authorList>
            <person name="Venice F."/>
            <person name="Ghignone S."/>
            <person name="Salvioli di Fossalunga A."/>
            <person name="Amselem J."/>
            <person name="Novero M."/>
            <person name="Xianan X."/>
            <person name="Sedzielewska Toro K."/>
            <person name="Morin E."/>
            <person name="Lipzen A."/>
            <person name="Grigoriev I.V."/>
            <person name="Henrissat B."/>
            <person name="Martin F.M."/>
            <person name="Bonfante P."/>
        </authorList>
    </citation>
    <scope>NUCLEOTIDE SEQUENCE [LARGE SCALE GENOMIC DNA]</scope>
    <source>
        <strain evidence="2 3">BEG34</strain>
    </source>
</reference>
<evidence type="ECO:0000256" key="1">
    <source>
        <dbReference type="SAM" id="MobiDB-lite"/>
    </source>
</evidence>
<accession>A0A8H3X2G4</accession>
<organism evidence="2 3">
    <name type="scientific">Gigaspora margarita</name>
    <dbReference type="NCBI Taxonomy" id="4874"/>
    <lineage>
        <taxon>Eukaryota</taxon>
        <taxon>Fungi</taxon>
        <taxon>Fungi incertae sedis</taxon>
        <taxon>Mucoromycota</taxon>
        <taxon>Glomeromycotina</taxon>
        <taxon>Glomeromycetes</taxon>
        <taxon>Diversisporales</taxon>
        <taxon>Gigasporaceae</taxon>
        <taxon>Gigaspora</taxon>
    </lineage>
</organism>
<feature type="compositionally biased region" description="Polar residues" evidence="1">
    <location>
        <begin position="133"/>
        <end position="147"/>
    </location>
</feature>
<keyword evidence="3" id="KW-1185">Reference proteome</keyword>
<name>A0A8H3X2G4_GIGMA</name>
<dbReference type="EMBL" id="WTPW01002287">
    <property type="protein sequence ID" value="KAF0387819.1"/>
    <property type="molecule type" value="Genomic_DNA"/>
</dbReference>
<feature type="region of interest" description="Disordered" evidence="1">
    <location>
        <begin position="53"/>
        <end position="89"/>
    </location>
</feature>
<evidence type="ECO:0000313" key="3">
    <source>
        <dbReference type="Proteomes" id="UP000439903"/>
    </source>
</evidence>
<sequence length="147" mass="16736">MNEDKEVENEVGAPQCGPPTSPFPDPAERRFCIEEYDKDLKKQKIVLDVLIEMEGSDRKKEEDLNQKEGDEYVNAELTEDSTSSKEGVESWYNSADEEKMILTTGEENEVFVIFVSDDNNKTVQEEEDLPKSPTDTVNEQIPRTISV</sequence>
<proteinExistence type="predicted"/>
<feature type="compositionally biased region" description="Basic and acidic residues" evidence="1">
    <location>
        <begin position="55"/>
        <end position="70"/>
    </location>
</feature>
<feature type="region of interest" description="Disordered" evidence="1">
    <location>
        <begin position="1"/>
        <end position="28"/>
    </location>
</feature>